<accession>A0ABP8E9A8</accession>
<sequence>MPCKTLQKDQIMKSVTKNLKKGILMLAMVAALSVFGNSTNNTLRNKDAKKTTITFVNVKKGNVLNIKDTYGTVLYKESIDHSGLYKKRFDLNALPNGDYFFEIDKDLEIQTVPFKVVSNKIIYDTAKETSYFKPVTRVEDDLVYISKLAVNKESLNVEIYFETVTKDFGLVHSETISEGKMLSRVYKLLNKGNYKIVYHSQGRVYVEYINN</sequence>
<keyword evidence="3" id="KW-1185">Reference proteome</keyword>
<protein>
    <recommendedName>
        <fullName evidence="4">T9SS type A sorting domain-containing protein</fullName>
    </recommendedName>
</protein>
<evidence type="ECO:0000313" key="3">
    <source>
        <dbReference type="Proteomes" id="UP001500027"/>
    </source>
</evidence>
<dbReference type="EMBL" id="BAABAV010000001">
    <property type="protein sequence ID" value="GAA4268660.1"/>
    <property type="molecule type" value="Genomic_DNA"/>
</dbReference>
<dbReference type="Proteomes" id="UP001500027">
    <property type="component" value="Unassembled WGS sequence"/>
</dbReference>
<evidence type="ECO:0000313" key="2">
    <source>
        <dbReference type="EMBL" id="GAA4268660.1"/>
    </source>
</evidence>
<keyword evidence="1" id="KW-0732">Signal</keyword>
<feature type="chain" id="PRO_5045785423" description="T9SS type A sorting domain-containing protein" evidence="1">
    <location>
        <begin position="37"/>
        <end position="211"/>
    </location>
</feature>
<reference evidence="3" key="1">
    <citation type="journal article" date="2019" name="Int. J. Syst. Evol. Microbiol.">
        <title>The Global Catalogue of Microorganisms (GCM) 10K type strain sequencing project: providing services to taxonomists for standard genome sequencing and annotation.</title>
        <authorList>
            <consortium name="The Broad Institute Genomics Platform"/>
            <consortium name="The Broad Institute Genome Sequencing Center for Infectious Disease"/>
            <person name="Wu L."/>
            <person name="Ma J."/>
        </authorList>
    </citation>
    <scope>NUCLEOTIDE SEQUENCE [LARGE SCALE GENOMIC DNA]</scope>
    <source>
        <strain evidence="3">JCM 17452</strain>
    </source>
</reference>
<comment type="caution">
    <text evidence="2">The sequence shown here is derived from an EMBL/GenBank/DDBJ whole genome shotgun (WGS) entry which is preliminary data.</text>
</comment>
<gene>
    <name evidence="2" type="ORF">GCM10022257_07610</name>
</gene>
<organism evidence="2 3">
    <name type="scientific">Hyunsoonleella aestuarii</name>
    <dbReference type="NCBI Taxonomy" id="912802"/>
    <lineage>
        <taxon>Bacteria</taxon>
        <taxon>Pseudomonadati</taxon>
        <taxon>Bacteroidota</taxon>
        <taxon>Flavobacteriia</taxon>
        <taxon>Flavobacteriales</taxon>
        <taxon>Flavobacteriaceae</taxon>
    </lineage>
</organism>
<evidence type="ECO:0008006" key="4">
    <source>
        <dbReference type="Google" id="ProtNLM"/>
    </source>
</evidence>
<name>A0ABP8E9A8_9FLAO</name>
<proteinExistence type="predicted"/>
<feature type="signal peptide" evidence="1">
    <location>
        <begin position="1"/>
        <end position="36"/>
    </location>
</feature>
<evidence type="ECO:0000256" key="1">
    <source>
        <dbReference type="SAM" id="SignalP"/>
    </source>
</evidence>